<evidence type="ECO:0000313" key="3">
    <source>
        <dbReference type="Proteomes" id="UP001464891"/>
    </source>
</evidence>
<gene>
    <name evidence="2" type="ORF">NC998_06605</name>
</gene>
<comment type="caution">
    <text evidence="2">The sequence shown here is derived from an EMBL/GenBank/DDBJ whole genome shotgun (WGS) entry which is preliminary data.</text>
</comment>
<protein>
    <recommendedName>
        <fullName evidence="4">Actin-binding WH2 domain-containing protein</fullName>
    </recommendedName>
</protein>
<dbReference type="RefSeq" id="WP_190438782.1">
    <property type="nucleotide sequence ID" value="NZ_JAMPKM010000003.1"/>
</dbReference>
<dbReference type="Proteomes" id="UP001464891">
    <property type="component" value="Unassembled WGS sequence"/>
</dbReference>
<proteinExistence type="predicted"/>
<dbReference type="EMBL" id="JAMPKM010000003">
    <property type="protein sequence ID" value="MEP0816761.1"/>
    <property type="molecule type" value="Genomic_DNA"/>
</dbReference>
<reference evidence="2 3" key="1">
    <citation type="submission" date="2022-04" db="EMBL/GenBank/DDBJ databases">
        <title>Positive selection, recombination, and allopatry shape intraspecific diversity of widespread and dominant cyanobacteria.</title>
        <authorList>
            <person name="Wei J."/>
            <person name="Shu W."/>
            <person name="Hu C."/>
        </authorList>
    </citation>
    <scope>NUCLEOTIDE SEQUENCE [LARGE SCALE GENOMIC DNA]</scope>
    <source>
        <strain evidence="2 3">GB2-A4</strain>
    </source>
</reference>
<keyword evidence="1" id="KW-0472">Membrane</keyword>
<keyword evidence="1" id="KW-1133">Transmembrane helix</keyword>
<evidence type="ECO:0000313" key="2">
    <source>
        <dbReference type="EMBL" id="MEP0816761.1"/>
    </source>
</evidence>
<evidence type="ECO:0008006" key="4">
    <source>
        <dbReference type="Google" id="ProtNLM"/>
    </source>
</evidence>
<organism evidence="2 3">
    <name type="scientific">Trichocoleus desertorum GB2-A4</name>
    <dbReference type="NCBI Taxonomy" id="2933944"/>
    <lineage>
        <taxon>Bacteria</taxon>
        <taxon>Bacillati</taxon>
        <taxon>Cyanobacteriota</taxon>
        <taxon>Cyanophyceae</taxon>
        <taxon>Leptolyngbyales</taxon>
        <taxon>Trichocoleusaceae</taxon>
        <taxon>Trichocoleus</taxon>
    </lineage>
</organism>
<feature type="transmembrane region" description="Helical" evidence="1">
    <location>
        <begin position="99"/>
        <end position="124"/>
    </location>
</feature>
<evidence type="ECO:0000256" key="1">
    <source>
        <dbReference type="SAM" id="Phobius"/>
    </source>
</evidence>
<keyword evidence="1" id="KW-0812">Transmembrane</keyword>
<feature type="transmembrane region" description="Helical" evidence="1">
    <location>
        <begin position="66"/>
        <end position="87"/>
    </location>
</feature>
<name>A0ABV0J4Q7_9CYAN</name>
<keyword evidence="3" id="KW-1185">Reference proteome</keyword>
<accession>A0ABV0J4Q7</accession>
<feature type="transmembrane region" description="Helical" evidence="1">
    <location>
        <begin position="172"/>
        <end position="190"/>
    </location>
</feature>
<sequence>MNYFSVLITLLRDRKDFIDEVRQGIRLNSKITSLLISSSILFAIYGAVIGAFAGPLQALSSAVKLPALYLITLIICLPTLYFFNIIFGSKLTLGQHFVVLLGSAAIISILLFSFAPVTLFFLATIDNYQFFKLLNVVIFGITGFLGINFLYHSLQALSPQDSAGQATRTQILQSWLILYAFVGSQLGWTLRPFFGAPGEPFELFRDMQGNFYLNVIQSILEVLGLR</sequence>
<feature type="transmembrane region" description="Helical" evidence="1">
    <location>
        <begin position="130"/>
        <end position="151"/>
    </location>
</feature>
<feature type="transmembrane region" description="Helical" evidence="1">
    <location>
        <begin position="31"/>
        <end position="54"/>
    </location>
</feature>